<dbReference type="AlphaFoldDB" id="A0AA41FCS4"/>
<accession>A0AA41FCS4</accession>
<proteinExistence type="predicted"/>
<dbReference type="EMBL" id="WQPS01000005">
    <property type="protein sequence ID" value="MBT9809193.1"/>
    <property type="molecule type" value="Genomic_DNA"/>
</dbReference>
<comment type="caution">
    <text evidence="1">The sequence shown here is derived from an EMBL/GenBank/DDBJ whole genome shotgun (WGS) entry which is preliminary data.</text>
</comment>
<dbReference type="Proteomes" id="UP000708338">
    <property type="component" value="Unassembled WGS sequence"/>
</dbReference>
<protein>
    <submittedName>
        <fullName evidence="1">Uncharacterized protein</fullName>
    </submittedName>
</protein>
<sequence>MGAGRGTGVTHLSVLAANYLSSSLQRRTAVIEWNDHGSFFQIKATFRDSLEKRAGSADYGYKIFGVAYYMQGDPRVLARCMDGSYDDIVIDFGEMRASIRAEWLRCTVKIITASLSEWKLKAFMELLTEEDERRTGWIYTAAFGSEDIRREIERQFHILLKRVPLSVDAFSVDYRVMEWFGGIL</sequence>
<evidence type="ECO:0000313" key="2">
    <source>
        <dbReference type="Proteomes" id="UP000708338"/>
    </source>
</evidence>
<name>A0AA41FCS4_9FIRM</name>
<gene>
    <name evidence="1" type="ORF">GPL26_05980</name>
</gene>
<evidence type="ECO:0000313" key="1">
    <source>
        <dbReference type="EMBL" id="MBT9809193.1"/>
    </source>
</evidence>
<organism evidence="1 2">
    <name type="scientific">Enterocloster citroniae</name>
    <dbReference type="NCBI Taxonomy" id="358743"/>
    <lineage>
        <taxon>Bacteria</taxon>
        <taxon>Bacillati</taxon>
        <taxon>Bacillota</taxon>
        <taxon>Clostridia</taxon>
        <taxon>Lachnospirales</taxon>
        <taxon>Lachnospiraceae</taxon>
        <taxon>Enterocloster</taxon>
    </lineage>
</organism>
<reference evidence="1" key="1">
    <citation type="journal article" date="2021" name="Gut Microbes">
        <title>A synthetic consortium of 100 gut commensals modulates the composition and function in a colon model of the microbiome of elderly subjects.</title>
        <authorList>
            <person name="Perez M."/>
            <person name="Ntemiri A."/>
            <person name="Tan H."/>
            <person name="Harris H.M.B."/>
            <person name="Roager H.M."/>
            <person name="Ribiere C."/>
            <person name="O'Toole P.W."/>
        </authorList>
    </citation>
    <scope>NUCLEOTIDE SEQUENCE</scope>
    <source>
        <strain evidence="1">MCC335</strain>
    </source>
</reference>